<dbReference type="EMBL" id="JABBKX010000016">
    <property type="protein sequence ID" value="NMJ44417.1"/>
    <property type="molecule type" value="Genomic_DNA"/>
</dbReference>
<gene>
    <name evidence="1" type="ORF">GWK16_24440</name>
</gene>
<dbReference type="RefSeq" id="WP_170056594.1">
    <property type="nucleotide sequence ID" value="NZ_JABBKX010000016.1"/>
</dbReference>
<proteinExistence type="predicted"/>
<dbReference type="Pfam" id="PF14196">
    <property type="entry name" value="ATC_hydrolase"/>
    <property type="match status" value="1"/>
</dbReference>
<reference evidence="1 2" key="1">
    <citation type="submission" date="2020-03" db="EMBL/GenBank/DDBJ databases">
        <authorList>
            <person name="Sun Q."/>
        </authorList>
    </citation>
    <scope>NUCLEOTIDE SEQUENCE [LARGE SCALE GENOMIC DNA]</scope>
    <source>
        <strain evidence="1 2">JC162</strain>
    </source>
</reference>
<keyword evidence="1" id="KW-0378">Hydrolase</keyword>
<dbReference type="Proteomes" id="UP000548582">
    <property type="component" value="Unassembled WGS sequence"/>
</dbReference>
<sequence length="157" mass="17589">MAEDRLGILEQRRIEAAFAKGIYEEMKAELGEARAKAILSRAVVKLAKESAAAMAKEAPGGEPSLAHFIALQPLWTKGDALQIDTLRKDETHYDFNVTRCRYAEMYREMGLADLGAVLSCNRDGAFCDGYHPNLKLERTQTIMGGATHCDFRYRMEE</sequence>
<organism evidence="1 2">
    <name type="scientific">Neoroseomonas marina</name>
    <dbReference type="NCBI Taxonomy" id="1232220"/>
    <lineage>
        <taxon>Bacteria</taxon>
        <taxon>Pseudomonadati</taxon>
        <taxon>Pseudomonadota</taxon>
        <taxon>Alphaproteobacteria</taxon>
        <taxon>Acetobacterales</taxon>
        <taxon>Acetobacteraceae</taxon>
        <taxon>Neoroseomonas</taxon>
    </lineage>
</organism>
<dbReference type="GO" id="GO:0016787">
    <property type="term" value="F:hydrolase activity"/>
    <property type="evidence" value="ECO:0007669"/>
    <property type="project" value="UniProtKB-KW"/>
</dbReference>
<evidence type="ECO:0000313" key="1">
    <source>
        <dbReference type="EMBL" id="NMJ44417.1"/>
    </source>
</evidence>
<evidence type="ECO:0000313" key="2">
    <source>
        <dbReference type="Proteomes" id="UP000548582"/>
    </source>
</evidence>
<dbReference type="AlphaFoldDB" id="A0A848EM25"/>
<accession>A0A848EM25</accession>
<name>A0A848EM25_9PROT</name>
<comment type="caution">
    <text evidence="1">The sequence shown here is derived from an EMBL/GenBank/DDBJ whole genome shotgun (WGS) entry which is preliminary data.</text>
</comment>
<protein>
    <submittedName>
        <fullName evidence="1">L-2-amino-thiazoline-4-carboxylic acid hydrolase</fullName>
    </submittedName>
</protein>
<keyword evidence="2" id="KW-1185">Reference proteome</keyword>
<dbReference type="InterPro" id="IPR026002">
    <property type="entry name" value="ATC_hydrolase-like"/>
</dbReference>